<reference evidence="9 10" key="1">
    <citation type="submission" date="2022-12" db="EMBL/GenBank/DDBJ databases">
        <title>Genomic features and morphological characterization of a novel Knufia sp. strain isolated from spacecraft assembly facility.</title>
        <authorList>
            <person name="Teixeira M."/>
            <person name="Chander A.M."/>
            <person name="Stajich J.E."/>
            <person name="Venkateswaran K."/>
        </authorList>
    </citation>
    <scope>NUCLEOTIDE SEQUENCE [LARGE SCALE GENOMIC DNA]</scope>
    <source>
        <strain evidence="9 10">FJI-L2-BK-P2</strain>
    </source>
</reference>
<dbReference type="AlphaFoldDB" id="A0AAN8IN48"/>
<keyword evidence="6" id="KW-0539">Nucleus</keyword>
<organism evidence="9 10">
    <name type="scientific">Knufia fluminis</name>
    <dbReference type="NCBI Taxonomy" id="191047"/>
    <lineage>
        <taxon>Eukaryota</taxon>
        <taxon>Fungi</taxon>
        <taxon>Dikarya</taxon>
        <taxon>Ascomycota</taxon>
        <taxon>Pezizomycotina</taxon>
        <taxon>Eurotiomycetes</taxon>
        <taxon>Chaetothyriomycetidae</taxon>
        <taxon>Chaetothyriales</taxon>
        <taxon>Trichomeriaceae</taxon>
        <taxon>Knufia</taxon>
    </lineage>
</organism>
<dbReference type="GO" id="GO:0000785">
    <property type="term" value="C:chromatin"/>
    <property type="evidence" value="ECO:0007669"/>
    <property type="project" value="TreeGrafter"/>
</dbReference>
<dbReference type="InterPro" id="IPR007219">
    <property type="entry name" value="XnlR_reg_dom"/>
</dbReference>
<keyword evidence="4" id="KW-0863">Zinc-finger</keyword>
<feature type="domain" description="Xylanolytic transcriptional activator regulatory" evidence="8">
    <location>
        <begin position="192"/>
        <end position="473"/>
    </location>
</feature>
<dbReference type="GO" id="GO:0006351">
    <property type="term" value="P:DNA-templated transcription"/>
    <property type="evidence" value="ECO:0007669"/>
    <property type="project" value="InterPro"/>
</dbReference>
<evidence type="ECO:0000256" key="6">
    <source>
        <dbReference type="ARBA" id="ARBA00023242"/>
    </source>
</evidence>
<dbReference type="GO" id="GO:0000981">
    <property type="term" value="F:DNA-binding transcription factor activity, RNA polymerase II-specific"/>
    <property type="evidence" value="ECO:0007669"/>
    <property type="project" value="InterPro"/>
</dbReference>
<keyword evidence="5" id="KW-0862">Zinc</keyword>
<comment type="subcellular location">
    <subcellularLocation>
        <location evidence="1">Nucleus</location>
    </subcellularLocation>
</comment>
<keyword evidence="3" id="KW-0677">Repeat</keyword>
<dbReference type="InterPro" id="IPR051059">
    <property type="entry name" value="VerF-like"/>
</dbReference>
<keyword evidence="2" id="KW-0479">Metal-binding</keyword>
<gene>
    <name evidence="9" type="ORF">OHC33_005127</name>
</gene>
<feature type="compositionally biased region" description="Basic and acidic residues" evidence="7">
    <location>
        <begin position="12"/>
        <end position="27"/>
    </location>
</feature>
<evidence type="ECO:0000313" key="10">
    <source>
        <dbReference type="Proteomes" id="UP001316803"/>
    </source>
</evidence>
<dbReference type="GO" id="GO:0008270">
    <property type="term" value="F:zinc ion binding"/>
    <property type="evidence" value="ECO:0007669"/>
    <property type="project" value="UniProtKB-KW"/>
</dbReference>
<dbReference type="Pfam" id="PF04082">
    <property type="entry name" value="Fungal_trans"/>
    <property type="match status" value="1"/>
</dbReference>
<dbReference type="CDD" id="cd12148">
    <property type="entry name" value="fungal_TF_MHR"/>
    <property type="match status" value="1"/>
</dbReference>
<dbReference type="Proteomes" id="UP001316803">
    <property type="component" value="Unassembled WGS sequence"/>
</dbReference>
<feature type="region of interest" description="Disordered" evidence="7">
    <location>
        <begin position="1"/>
        <end position="44"/>
    </location>
</feature>
<keyword evidence="10" id="KW-1185">Reference proteome</keyword>
<dbReference type="PANTHER" id="PTHR40626:SF14">
    <property type="entry name" value="C2H2 TYPE ZINC FINGER DOMAIN PROTEIN (AFU_ORTHOLOGUE AFUA_1G02360)"/>
    <property type="match status" value="1"/>
</dbReference>
<dbReference type="GO" id="GO:0000978">
    <property type="term" value="F:RNA polymerase II cis-regulatory region sequence-specific DNA binding"/>
    <property type="evidence" value="ECO:0007669"/>
    <property type="project" value="InterPro"/>
</dbReference>
<comment type="caution">
    <text evidence="9">The sequence shown here is derived from an EMBL/GenBank/DDBJ whole genome shotgun (WGS) entry which is preliminary data.</text>
</comment>
<dbReference type="GO" id="GO:0005634">
    <property type="term" value="C:nucleus"/>
    <property type="evidence" value="ECO:0007669"/>
    <property type="project" value="UniProtKB-SubCell"/>
</dbReference>
<evidence type="ECO:0000256" key="1">
    <source>
        <dbReference type="ARBA" id="ARBA00004123"/>
    </source>
</evidence>
<evidence type="ECO:0000256" key="4">
    <source>
        <dbReference type="ARBA" id="ARBA00022771"/>
    </source>
</evidence>
<evidence type="ECO:0000259" key="8">
    <source>
        <dbReference type="Pfam" id="PF04082"/>
    </source>
</evidence>
<protein>
    <recommendedName>
        <fullName evidence="8">Xylanolytic transcriptional activator regulatory domain-containing protein</fullName>
    </recommendedName>
</protein>
<sequence length="566" mass="63047">MTPRRSGGSSLRRADEAAEVIDSRDDFTAASSSSAVSDARQEQEHCDAEIIEHHSPPVSTMGHEAHPIEQIVPANQIPPHVTASLDRDCYMFFDPSNDAYGQTQDLNYLFGTLPSDLEFDTALGTGIFTSGASISTSPLSNNSYQSMNEPFAVAADPWCQVRAKMLSALHSLPQHVVESSFFEPSNLQHFYKLYFKHYNAHFPILHEASFLPGEVPPLLLAALVTLGATLSADKTHFLTSQTIHDGLRWLISSSDAFRPPAPLWCLQALLLVQAHQKMFSSRKHHEMAHIFHASIITLMRRGSSYSSEWTEEPTQGSSLDKMWHLWTEQESSKRAAYFAFIMDAQHASVFGHVPALSVSDLRLPLPSSDAVWDANSASRWKRERNKSKADPPFLQVLRALLARRPLPSTLSPFSRFIVLHGLFSITKHMQSRDIAASDVGAGRPSEGAAFESSSNALGVPDWREALDRAIETWSFSLLSREPSLCLEAAMPLQRIAHVTIHVDLIDFHIFAGAPSLTGNKISATEFDNARRRIQQWIEGPMTRRVISTEHRKTTLRYALGVCIMLR</sequence>
<dbReference type="PANTHER" id="PTHR40626">
    <property type="entry name" value="MIP31509P"/>
    <property type="match status" value="1"/>
</dbReference>
<feature type="compositionally biased region" description="Low complexity" evidence="7">
    <location>
        <begin position="28"/>
        <end position="38"/>
    </location>
</feature>
<evidence type="ECO:0000313" key="9">
    <source>
        <dbReference type="EMBL" id="KAK5953857.1"/>
    </source>
</evidence>
<name>A0AAN8IN48_9EURO</name>
<evidence type="ECO:0000256" key="7">
    <source>
        <dbReference type="SAM" id="MobiDB-lite"/>
    </source>
</evidence>
<proteinExistence type="predicted"/>
<evidence type="ECO:0000256" key="3">
    <source>
        <dbReference type="ARBA" id="ARBA00022737"/>
    </source>
</evidence>
<accession>A0AAN8IN48</accession>
<evidence type="ECO:0000256" key="5">
    <source>
        <dbReference type="ARBA" id="ARBA00022833"/>
    </source>
</evidence>
<dbReference type="EMBL" id="JAKLMC020000010">
    <property type="protein sequence ID" value="KAK5953857.1"/>
    <property type="molecule type" value="Genomic_DNA"/>
</dbReference>
<evidence type="ECO:0000256" key="2">
    <source>
        <dbReference type="ARBA" id="ARBA00022723"/>
    </source>
</evidence>